<dbReference type="EMBL" id="MGJP01000045">
    <property type="protein sequence ID" value="OGN09077.1"/>
    <property type="molecule type" value="Genomic_DNA"/>
</dbReference>
<proteinExistence type="predicted"/>
<organism evidence="1 2">
    <name type="scientific">Candidatus Yanofskybacteria bacterium RIFCSPHIGHO2_02_FULL_41_11</name>
    <dbReference type="NCBI Taxonomy" id="1802675"/>
    <lineage>
        <taxon>Bacteria</taxon>
        <taxon>Candidatus Yanofskyibacteriota</taxon>
    </lineage>
</organism>
<protein>
    <submittedName>
        <fullName evidence="1">Uncharacterized protein</fullName>
    </submittedName>
</protein>
<dbReference type="AlphaFoldDB" id="A0A1F8F7E9"/>
<gene>
    <name evidence="1" type="ORF">A3J46_06190</name>
</gene>
<accession>A0A1F8F7E9</accession>
<reference evidence="1 2" key="1">
    <citation type="journal article" date="2016" name="Nat. Commun.">
        <title>Thousands of microbial genomes shed light on interconnected biogeochemical processes in an aquifer system.</title>
        <authorList>
            <person name="Anantharaman K."/>
            <person name="Brown C.T."/>
            <person name="Hug L.A."/>
            <person name="Sharon I."/>
            <person name="Castelle C.J."/>
            <person name="Probst A.J."/>
            <person name="Thomas B.C."/>
            <person name="Singh A."/>
            <person name="Wilkins M.J."/>
            <person name="Karaoz U."/>
            <person name="Brodie E.L."/>
            <person name="Williams K.H."/>
            <person name="Hubbard S.S."/>
            <person name="Banfield J.F."/>
        </authorList>
    </citation>
    <scope>NUCLEOTIDE SEQUENCE [LARGE SCALE GENOMIC DNA]</scope>
</reference>
<evidence type="ECO:0000313" key="1">
    <source>
        <dbReference type="EMBL" id="OGN09077.1"/>
    </source>
</evidence>
<sequence>MDLDDLKNQLKQLGAPEGDLDKIVNDIGIVVLNKILSAVLLKLSDDRRRELEGMSPDQITSHPNTIKDQITFPSRTELDGIYREVLESYFTSNVK</sequence>
<comment type="caution">
    <text evidence="1">The sequence shown here is derived from an EMBL/GenBank/DDBJ whole genome shotgun (WGS) entry which is preliminary data.</text>
</comment>
<name>A0A1F8F7E9_9BACT</name>
<evidence type="ECO:0000313" key="2">
    <source>
        <dbReference type="Proteomes" id="UP000177167"/>
    </source>
</evidence>
<dbReference type="Proteomes" id="UP000177167">
    <property type="component" value="Unassembled WGS sequence"/>
</dbReference>